<feature type="transmembrane region" description="Helical" evidence="2">
    <location>
        <begin position="118"/>
        <end position="135"/>
    </location>
</feature>
<keyword evidence="4" id="KW-1185">Reference proteome</keyword>
<feature type="region of interest" description="Disordered" evidence="1">
    <location>
        <begin position="1"/>
        <end position="67"/>
    </location>
</feature>
<feature type="compositionally biased region" description="Low complexity" evidence="1">
    <location>
        <begin position="34"/>
        <end position="52"/>
    </location>
</feature>
<name>A0AAV7XVV4_9NEOP</name>
<keyword evidence="2" id="KW-0812">Transmembrane</keyword>
<evidence type="ECO:0000313" key="4">
    <source>
        <dbReference type="Proteomes" id="UP001075354"/>
    </source>
</evidence>
<feature type="transmembrane region" description="Helical" evidence="2">
    <location>
        <begin position="77"/>
        <end position="98"/>
    </location>
</feature>
<keyword evidence="2" id="KW-1133">Transmembrane helix</keyword>
<proteinExistence type="predicted"/>
<reference evidence="3" key="1">
    <citation type="submission" date="2022-12" db="EMBL/GenBank/DDBJ databases">
        <title>Chromosome-level genome assembly of the bean flower thrips Megalurothrips usitatus.</title>
        <authorList>
            <person name="Ma L."/>
            <person name="Liu Q."/>
            <person name="Li H."/>
            <person name="Cai W."/>
        </authorList>
    </citation>
    <scope>NUCLEOTIDE SEQUENCE</scope>
    <source>
        <strain evidence="3">Cailab_2022a</strain>
    </source>
</reference>
<protein>
    <submittedName>
        <fullName evidence="3">Uncharacterized protein</fullName>
    </submittedName>
</protein>
<organism evidence="3 4">
    <name type="scientific">Megalurothrips usitatus</name>
    <name type="common">bean blossom thrips</name>
    <dbReference type="NCBI Taxonomy" id="439358"/>
    <lineage>
        <taxon>Eukaryota</taxon>
        <taxon>Metazoa</taxon>
        <taxon>Ecdysozoa</taxon>
        <taxon>Arthropoda</taxon>
        <taxon>Hexapoda</taxon>
        <taxon>Insecta</taxon>
        <taxon>Pterygota</taxon>
        <taxon>Neoptera</taxon>
        <taxon>Paraneoptera</taxon>
        <taxon>Thysanoptera</taxon>
        <taxon>Terebrantia</taxon>
        <taxon>Thripoidea</taxon>
        <taxon>Thripidae</taxon>
        <taxon>Megalurothrips</taxon>
    </lineage>
</organism>
<comment type="caution">
    <text evidence="3">The sequence shown here is derived from an EMBL/GenBank/DDBJ whole genome shotgun (WGS) entry which is preliminary data.</text>
</comment>
<accession>A0AAV7XVV4</accession>
<feature type="region of interest" description="Disordered" evidence="1">
    <location>
        <begin position="248"/>
        <end position="282"/>
    </location>
</feature>
<sequence>MHSMGLHSALAIKRQRKRRDEQRRARERRYSQQSNESGLGESNSSFVSPRSSVRGRRRHQSSTAPDALVENKMMSSVGMLHIGVVFLVLGGFLLGSGLLPEDLTSWSQFTTSNWWNELTIAGGCAILLGVFLIVLNRYMARREEEDLTEYVQRQLTRSRSGHRLVRDVETGALTNKHSAAARSAAAAAAAGHGHGGHGGRTPSDPDVFASVTDSAVDSPLQSPAVRSPPHHHLHCDLEQILEEDGVSDRGGMMTDLMAPSPGFSPAGGVSPGSGPDTPVETRELLHHHGGHNFHSHHHQSHHMVAI</sequence>
<dbReference type="EMBL" id="JAPTSV010000005">
    <property type="protein sequence ID" value="KAJ1528068.1"/>
    <property type="molecule type" value="Genomic_DNA"/>
</dbReference>
<feature type="compositionally biased region" description="Basic and acidic residues" evidence="1">
    <location>
        <begin position="18"/>
        <end position="30"/>
    </location>
</feature>
<evidence type="ECO:0000313" key="3">
    <source>
        <dbReference type="EMBL" id="KAJ1528068.1"/>
    </source>
</evidence>
<feature type="compositionally biased region" description="Low complexity" evidence="1">
    <location>
        <begin position="259"/>
        <end position="275"/>
    </location>
</feature>
<evidence type="ECO:0000256" key="1">
    <source>
        <dbReference type="SAM" id="MobiDB-lite"/>
    </source>
</evidence>
<evidence type="ECO:0000256" key="2">
    <source>
        <dbReference type="SAM" id="Phobius"/>
    </source>
</evidence>
<keyword evidence="2" id="KW-0472">Membrane</keyword>
<feature type="compositionally biased region" description="Low complexity" evidence="1">
    <location>
        <begin position="177"/>
        <end position="191"/>
    </location>
</feature>
<dbReference type="Proteomes" id="UP001075354">
    <property type="component" value="Chromosome 5"/>
</dbReference>
<gene>
    <name evidence="3" type="ORF">ONE63_007986</name>
</gene>
<dbReference type="AlphaFoldDB" id="A0AAV7XVV4"/>
<feature type="region of interest" description="Disordered" evidence="1">
    <location>
        <begin position="176"/>
        <end position="210"/>
    </location>
</feature>